<accession>A0A7M3MC36</accession>
<dbReference type="AlphaFoldDB" id="A0A7M3MC36"/>
<keyword evidence="1" id="KW-0812">Transmembrane</keyword>
<evidence type="ECO:0000313" key="3">
    <source>
        <dbReference type="Proteomes" id="UP000448292"/>
    </source>
</evidence>
<reference evidence="2 3" key="1">
    <citation type="submission" date="2018-06" db="EMBL/GenBank/DDBJ databases">
        <title>Complete genome of Desulfovibrio indonesiensis P37SLT.</title>
        <authorList>
            <person name="Crispim J.S."/>
            <person name="Vidigal P.M.P."/>
            <person name="Silva L.C.F."/>
            <person name="Laguardia C.N."/>
            <person name="Araujo L.C."/>
            <person name="Dias R.S."/>
            <person name="Sousa M.P."/>
            <person name="Paula S.O."/>
            <person name="Silva C."/>
        </authorList>
    </citation>
    <scope>NUCLEOTIDE SEQUENCE [LARGE SCALE GENOMIC DNA]</scope>
    <source>
        <strain evidence="2 3">P37SLT</strain>
    </source>
</reference>
<gene>
    <name evidence="2" type="ORF">DPQ33_14945</name>
</gene>
<organism evidence="2 3">
    <name type="scientific">Oceanidesulfovibrio indonesiensis</name>
    <dbReference type="NCBI Taxonomy" id="54767"/>
    <lineage>
        <taxon>Bacteria</taxon>
        <taxon>Pseudomonadati</taxon>
        <taxon>Thermodesulfobacteriota</taxon>
        <taxon>Desulfovibrionia</taxon>
        <taxon>Desulfovibrionales</taxon>
        <taxon>Desulfovibrionaceae</taxon>
        <taxon>Oceanidesulfovibrio</taxon>
    </lineage>
</organism>
<feature type="transmembrane region" description="Helical" evidence="1">
    <location>
        <begin position="180"/>
        <end position="197"/>
    </location>
</feature>
<dbReference type="EMBL" id="QMIE01000016">
    <property type="protein sequence ID" value="TVM15499.1"/>
    <property type="molecule type" value="Genomic_DNA"/>
</dbReference>
<evidence type="ECO:0000256" key="1">
    <source>
        <dbReference type="SAM" id="Phobius"/>
    </source>
</evidence>
<feature type="transmembrane region" description="Helical" evidence="1">
    <location>
        <begin position="378"/>
        <end position="396"/>
    </location>
</feature>
<feature type="transmembrane region" description="Helical" evidence="1">
    <location>
        <begin position="65"/>
        <end position="83"/>
    </location>
</feature>
<dbReference type="Proteomes" id="UP000448292">
    <property type="component" value="Unassembled WGS sequence"/>
</dbReference>
<proteinExistence type="predicted"/>
<feature type="transmembrane region" description="Helical" evidence="1">
    <location>
        <begin position="286"/>
        <end position="312"/>
    </location>
</feature>
<evidence type="ECO:0000313" key="2">
    <source>
        <dbReference type="EMBL" id="TVM15499.1"/>
    </source>
</evidence>
<evidence type="ECO:0008006" key="4">
    <source>
        <dbReference type="Google" id="ProtNLM"/>
    </source>
</evidence>
<name>A0A7M3MC36_9BACT</name>
<keyword evidence="1" id="KW-0472">Membrane</keyword>
<feature type="transmembrane region" description="Helical" evidence="1">
    <location>
        <begin position="403"/>
        <end position="425"/>
    </location>
</feature>
<keyword evidence="3" id="KW-1185">Reference proteome</keyword>
<sequence length="581" mass="64863">MQQPRDGGGHWPVVLAWCGFAVLALFFLLYITPRKGAFFGDEGWYMYTAFRALRHGELDLFLPQAPAYLFNTAFMTILGAGYLPLRWVYTLCSMAAGVAIMTGVGGARGYNKVIIPLGLCCILVAGLSSVVNYQNGPSLFLLMGLGLYWLSRKTVQPVLFVGGQIASGLCLAFSSMVNFTVAPGLVLICLWLLYTAWRRKDVRLAVSPLSCGVFYSLMLGVYLSKLGLGELFNIPKGHGFHFERLQDILALGALVPACWALYWLIERIAGRAGATSKLQNRYAYNPASVGLFLATLVAAAYMVRFLLVMAMILPPFPLTLVPAVHPLIILPQYAYAVLCLAVFYGDWTTELQRRGVFCVAALLAYWAQQTFYSDIPVNISMVFASGYFMALGLMMLSTRTGRVGRVIISISAVFFVAGCLVHLYYGGWTTETRLTGPKVELDNPRFSGILESPERAETFTKIKQAYAEYGCKDKVLITFRNTSLIYYYLDHKAPKRLSYISQNFGMYMEEIRAILESGRPWCVFYSENVDLISNEEEERVVMELIETHAENRVVLGNDEPRHLYDDFILYTGPKSSGNRAE</sequence>
<feature type="transmembrane region" description="Helical" evidence="1">
    <location>
        <begin position="248"/>
        <end position="265"/>
    </location>
</feature>
<feature type="transmembrane region" description="Helical" evidence="1">
    <location>
        <begin position="209"/>
        <end position="228"/>
    </location>
</feature>
<feature type="transmembrane region" description="Helical" evidence="1">
    <location>
        <begin position="324"/>
        <end position="343"/>
    </location>
</feature>
<feature type="transmembrane region" description="Helical" evidence="1">
    <location>
        <begin position="113"/>
        <end position="133"/>
    </location>
</feature>
<comment type="caution">
    <text evidence="2">The sequence shown here is derived from an EMBL/GenBank/DDBJ whole genome shotgun (WGS) entry which is preliminary data.</text>
</comment>
<feature type="transmembrane region" description="Helical" evidence="1">
    <location>
        <begin position="12"/>
        <end position="31"/>
    </location>
</feature>
<protein>
    <recommendedName>
        <fullName evidence="4">Glycosyltransferase RgtA/B/C/D-like domain-containing protein</fullName>
    </recommendedName>
</protein>
<keyword evidence="1" id="KW-1133">Transmembrane helix</keyword>